<dbReference type="EMBL" id="JAGSOV010000015">
    <property type="protein sequence ID" value="MCO1654791.1"/>
    <property type="molecule type" value="Genomic_DNA"/>
</dbReference>
<dbReference type="Proteomes" id="UP001165283">
    <property type="component" value="Unassembled WGS sequence"/>
</dbReference>
<evidence type="ECO:0000313" key="1">
    <source>
        <dbReference type="EMBL" id="MCO1654791.1"/>
    </source>
</evidence>
<name>A0ABT0ZVP6_9PSEU</name>
<protein>
    <submittedName>
        <fullName evidence="1">Uncharacterized protein</fullName>
    </submittedName>
</protein>
<accession>A0ABT0ZVP6</accession>
<organism evidence="1 2">
    <name type="scientific">Pseudonocardia humida</name>
    <dbReference type="NCBI Taxonomy" id="2800819"/>
    <lineage>
        <taxon>Bacteria</taxon>
        <taxon>Bacillati</taxon>
        <taxon>Actinomycetota</taxon>
        <taxon>Actinomycetes</taxon>
        <taxon>Pseudonocardiales</taxon>
        <taxon>Pseudonocardiaceae</taxon>
        <taxon>Pseudonocardia</taxon>
    </lineage>
</organism>
<dbReference type="RefSeq" id="WP_252436442.1">
    <property type="nucleotide sequence ID" value="NZ_JAGSOV010000015.1"/>
</dbReference>
<comment type="caution">
    <text evidence="1">The sequence shown here is derived from an EMBL/GenBank/DDBJ whole genome shotgun (WGS) entry which is preliminary data.</text>
</comment>
<proteinExistence type="predicted"/>
<reference evidence="1" key="1">
    <citation type="submission" date="2021-04" db="EMBL/GenBank/DDBJ databases">
        <title>Pseudonocardia sp. nov., isolated from sandy soil of mangrove forest.</title>
        <authorList>
            <person name="Zan Z."/>
            <person name="Huang R."/>
            <person name="Liu W."/>
        </authorList>
    </citation>
    <scope>NUCLEOTIDE SEQUENCE</scope>
    <source>
        <strain evidence="1">S2-4</strain>
    </source>
</reference>
<gene>
    <name evidence="1" type="ORF">KDL28_06940</name>
</gene>
<keyword evidence="2" id="KW-1185">Reference proteome</keyword>
<evidence type="ECO:0000313" key="2">
    <source>
        <dbReference type="Proteomes" id="UP001165283"/>
    </source>
</evidence>
<dbReference type="SUPFAM" id="SSF53098">
    <property type="entry name" value="Ribonuclease H-like"/>
    <property type="match status" value="1"/>
</dbReference>
<dbReference type="InterPro" id="IPR012337">
    <property type="entry name" value="RNaseH-like_sf"/>
</dbReference>
<sequence>MRTDLLVTSHVHTDGPIPGPHSLLTLTSAAHLPGGTVTDSISINLRVLPGATLHPVSLQSWRRRPEDWLCTRRAARPPAVAMNAYASWVDQLHGRPVFVADTTDPDYLFLYWYLQRFTGRWPFEATLTDADLHEQLECRTMCPLAGCHGAAALARIS</sequence>